<proteinExistence type="predicted"/>
<evidence type="ECO:0000313" key="1">
    <source>
        <dbReference type="EMBL" id="OQU90909.1"/>
    </source>
</evidence>
<protein>
    <submittedName>
        <fullName evidence="1">Uncharacterized protein</fullName>
    </submittedName>
</protein>
<organism evidence="1 2">
    <name type="scientific">Sorghum bicolor</name>
    <name type="common">Sorghum</name>
    <name type="synonym">Sorghum vulgare</name>
    <dbReference type="NCBI Taxonomy" id="4558"/>
    <lineage>
        <taxon>Eukaryota</taxon>
        <taxon>Viridiplantae</taxon>
        <taxon>Streptophyta</taxon>
        <taxon>Embryophyta</taxon>
        <taxon>Tracheophyta</taxon>
        <taxon>Spermatophyta</taxon>
        <taxon>Magnoliopsida</taxon>
        <taxon>Liliopsida</taxon>
        <taxon>Poales</taxon>
        <taxon>Poaceae</taxon>
        <taxon>PACMAD clade</taxon>
        <taxon>Panicoideae</taxon>
        <taxon>Andropogonodae</taxon>
        <taxon>Andropogoneae</taxon>
        <taxon>Sorghinae</taxon>
        <taxon>Sorghum</taxon>
    </lineage>
</organism>
<gene>
    <name evidence="1" type="ORF">SORBI_3001G072250</name>
</gene>
<dbReference type="Proteomes" id="UP000000768">
    <property type="component" value="Chromosome 1"/>
</dbReference>
<dbReference type="Gramene" id="OQU90909">
    <property type="protein sequence ID" value="OQU90909"/>
    <property type="gene ID" value="SORBI_3001G072250"/>
</dbReference>
<keyword evidence="2" id="KW-1185">Reference proteome</keyword>
<reference evidence="2" key="2">
    <citation type="journal article" date="2018" name="Plant J.">
        <title>The Sorghum bicolor reference genome: improved assembly, gene annotations, a transcriptome atlas, and signatures of genome organization.</title>
        <authorList>
            <person name="McCormick R.F."/>
            <person name="Truong S.K."/>
            <person name="Sreedasyam A."/>
            <person name="Jenkins J."/>
            <person name="Shu S."/>
            <person name="Sims D."/>
            <person name="Kennedy M."/>
            <person name="Amirebrahimi M."/>
            <person name="Weers B.D."/>
            <person name="McKinley B."/>
            <person name="Mattison A."/>
            <person name="Morishige D.T."/>
            <person name="Grimwood J."/>
            <person name="Schmutz J."/>
            <person name="Mullet J.E."/>
        </authorList>
    </citation>
    <scope>NUCLEOTIDE SEQUENCE [LARGE SCALE GENOMIC DNA]</scope>
    <source>
        <strain evidence="2">cv. BTx623</strain>
    </source>
</reference>
<name>A0A1Z5S517_SORBI</name>
<sequence>MAPLVLPSSLSPCGRPGLAWTRPIHSRLLPVKYKNAGSMTSSVPPPPSHTRRQTAARLCYPPLPGLPPSTEAAVAAATVARATVTGAAAAAKCCCRCSRDADVETRNGGCLSLASSSPCVSDGGWYTGMGPAILSGSSLGAPLSDPPSPAWHSR</sequence>
<dbReference type="AlphaFoldDB" id="A0A1Z5S517"/>
<dbReference type="InParanoid" id="A0A1Z5S517"/>
<evidence type="ECO:0000313" key="2">
    <source>
        <dbReference type="Proteomes" id="UP000000768"/>
    </source>
</evidence>
<reference evidence="1 2" key="1">
    <citation type="journal article" date="2009" name="Nature">
        <title>The Sorghum bicolor genome and the diversification of grasses.</title>
        <authorList>
            <person name="Paterson A.H."/>
            <person name="Bowers J.E."/>
            <person name="Bruggmann R."/>
            <person name="Dubchak I."/>
            <person name="Grimwood J."/>
            <person name="Gundlach H."/>
            <person name="Haberer G."/>
            <person name="Hellsten U."/>
            <person name="Mitros T."/>
            <person name="Poliakov A."/>
            <person name="Schmutz J."/>
            <person name="Spannagl M."/>
            <person name="Tang H."/>
            <person name="Wang X."/>
            <person name="Wicker T."/>
            <person name="Bharti A.K."/>
            <person name="Chapman J."/>
            <person name="Feltus F.A."/>
            <person name="Gowik U."/>
            <person name="Grigoriev I.V."/>
            <person name="Lyons E."/>
            <person name="Maher C.A."/>
            <person name="Martis M."/>
            <person name="Narechania A."/>
            <person name="Otillar R.P."/>
            <person name="Penning B.W."/>
            <person name="Salamov A.A."/>
            <person name="Wang Y."/>
            <person name="Zhang L."/>
            <person name="Carpita N.C."/>
            <person name="Freeling M."/>
            <person name="Gingle A.R."/>
            <person name="Hash C.T."/>
            <person name="Keller B."/>
            <person name="Klein P."/>
            <person name="Kresovich S."/>
            <person name="McCann M.C."/>
            <person name="Ming R."/>
            <person name="Peterson D.G."/>
            <person name="Mehboob-ur-Rahman"/>
            <person name="Ware D."/>
            <person name="Westhoff P."/>
            <person name="Mayer K.F."/>
            <person name="Messing J."/>
            <person name="Rokhsar D.S."/>
        </authorList>
    </citation>
    <scope>NUCLEOTIDE SEQUENCE [LARGE SCALE GENOMIC DNA]</scope>
    <source>
        <strain evidence="2">cv. BTx623</strain>
    </source>
</reference>
<dbReference type="EMBL" id="CM000760">
    <property type="protein sequence ID" value="OQU90909.1"/>
    <property type="molecule type" value="Genomic_DNA"/>
</dbReference>
<accession>A0A1Z5S517</accession>